<proteinExistence type="inferred from homology"/>
<keyword evidence="7" id="KW-0472">Membrane</keyword>
<protein>
    <submittedName>
        <fullName evidence="8">Fission, mitochondrial 1</fullName>
    </submittedName>
</protein>
<evidence type="ECO:0000256" key="3">
    <source>
        <dbReference type="ARBA" id="ARBA00022692"/>
    </source>
</evidence>
<reference evidence="8" key="2">
    <citation type="submission" date="2025-09" db="UniProtKB">
        <authorList>
            <consortium name="Ensembl"/>
        </authorList>
    </citation>
    <scope>IDENTIFICATION</scope>
</reference>
<name>A0A8C2SZE2_COTJA</name>
<dbReference type="KEGG" id="cjo:107307258"/>
<dbReference type="InterPro" id="IPR028058">
    <property type="entry name" value="Fis1_TPR_N"/>
</dbReference>
<dbReference type="GO" id="GO:0005741">
    <property type="term" value="C:mitochondrial outer membrane"/>
    <property type="evidence" value="ECO:0007669"/>
    <property type="project" value="UniProtKB-SubCell"/>
</dbReference>
<dbReference type="GO" id="GO:0043653">
    <property type="term" value="P:mitochondrial fragmentation involved in apoptotic process"/>
    <property type="evidence" value="ECO:0007669"/>
    <property type="project" value="TreeGrafter"/>
</dbReference>
<evidence type="ECO:0000256" key="2">
    <source>
        <dbReference type="ARBA" id="ARBA00008937"/>
    </source>
</evidence>
<evidence type="ECO:0000256" key="5">
    <source>
        <dbReference type="ARBA" id="ARBA00022989"/>
    </source>
</evidence>
<dbReference type="GO" id="GO:0005778">
    <property type="term" value="C:peroxisomal membrane"/>
    <property type="evidence" value="ECO:0007669"/>
    <property type="project" value="TreeGrafter"/>
</dbReference>
<gene>
    <name evidence="8" type="primary">FIS1</name>
</gene>
<evidence type="ECO:0000256" key="7">
    <source>
        <dbReference type="ARBA" id="ARBA00023136"/>
    </source>
</evidence>
<dbReference type="CDD" id="cd12212">
    <property type="entry name" value="Fis1"/>
    <property type="match status" value="1"/>
</dbReference>
<dbReference type="GeneTree" id="ENSGT00390000000592"/>
<keyword evidence="3" id="KW-0812">Transmembrane</keyword>
<dbReference type="PANTHER" id="PTHR13247:SF0">
    <property type="entry name" value="MITOCHONDRIAL FISSION 1 PROTEIN"/>
    <property type="match status" value="1"/>
</dbReference>
<evidence type="ECO:0000313" key="9">
    <source>
        <dbReference type="Proteomes" id="UP000694412"/>
    </source>
</evidence>
<evidence type="ECO:0000256" key="4">
    <source>
        <dbReference type="ARBA" id="ARBA00022787"/>
    </source>
</evidence>
<organism evidence="8 9">
    <name type="scientific">Coturnix japonica</name>
    <name type="common">Japanese quail</name>
    <name type="synonym">Coturnix coturnix japonica</name>
    <dbReference type="NCBI Taxonomy" id="93934"/>
    <lineage>
        <taxon>Eukaryota</taxon>
        <taxon>Metazoa</taxon>
        <taxon>Chordata</taxon>
        <taxon>Craniata</taxon>
        <taxon>Vertebrata</taxon>
        <taxon>Euteleostomi</taxon>
        <taxon>Archelosauria</taxon>
        <taxon>Archosauria</taxon>
        <taxon>Dinosauria</taxon>
        <taxon>Saurischia</taxon>
        <taxon>Theropoda</taxon>
        <taxon>Coelurosauria</taxon>
        <taxon>Aves</taxon>
        <taxon>Neognathae</taxon>
        <taxon>Galloanserae</taxon>
        <taxon>Galliformes</taxon>
        <taxon>Phasianidae</taxon>
        <taxon>Perdicinae</taxon>
        <taxon>Coturnix</taxon>
    </lineage>
</organism>
<dbReference type="InterPro" id="IPR028061">
    <property type="entry name" value="Fis1_TPR_C"/>
</dbReference>
<keyword evidence="9" id="KW-1185">Reference proteome</keyword>
<dbReference type="CTD" id="51024"/>
<dbReference type="Gene3D" id="1.25.40.10">
    <property type="entry name" value="Tetratricopeptide repeat domain"/>
    <property type="match status" value="1"/>
</dbReference>
<keyword evidence="5" id="KW-1133">Transmembrane helix</keyword>
<dbReference type="GeneID" id="107307258"/>
<dbReference type="GO" id="GO:0016559">
    <property type="term" value="P:peroxisome fission"/>
    <property type="evidence" value="ECO:0007669"/>
    <property type="project" value="TreeGrafter"/>
</dbReference>
<evidence type="ECO:0000313" key="8">
    <source>
        <dbReference type="Ensembl" id="ENSCJPP00005005221.1"/>
    </source>
</evidence>
<dbReference type="PANTHER" id="PTHR13247">
    <property type="entry name" value="TETRATRICOPEPTIDE REPEAT PROTEIN 11 TPR REPEAT PROTEIN 11"/>
    <property type="match status" value="1"/>
</dbReference>
<dbReference type="InterPro" id="IPR016543">
    <property type="entry name" value="Fis1"/>
</dbReference>
<evidence type="ECO:0000256" key="6">
    <source>
        <dbReference type="ARBA" id="ARBA00023128"/>
    </source>
</evidence>
<evidence type="ECO:0000256" key="1">
    <source>
        <dbReference type="ARBA" id="ARBA00004572"/>
    </source>
</evidence>
<keyword evidence="4" id="KW-1000">Mitochondrion outer membrane</keyword>
<accession>A0A8C2SZE2</accession>
<dbReference type="GO" id="GO:0000422">
    <property type="term" value="P:autophagy of mitochondrion"/>
    <property type="evidence" value="ECO:0007669"/>
    <property type="project" value="TreeGrafter"/>
</dbReference>
<comment type="similarity">
    <text evidence="2">Belongs to the FIS1 family.</text>
</comment>
<dbReference type="GO" id="GO:0000266">
    <property type="term" value="P:mitochondrial fission"/>
    <property type="evidence" value="ECO:0007669"/>
    <property type="project" value="InterPro"/>
</dbReference>
<dbReference type="AlphaFoldDB" id="A0A8C2SZE2"/>
<dbReference type="Proteomes" id="UP000694412">
    <property type="component" value="Unassembled WGS sequence"/>
</dbReference>
<reference evidence="8" key="1">
    <citation type="submission" date="2025-08" db="UniProtKB">
        <authorList>
            <consortium name="Ensembl"/>
        </authorList>
    </citation>
    <scope>IDENTIFICATION</scope>
</reference>
<dbReference type="SUPFAM" id="SSF48452">
    <property type="entry name" value="TPR-like"/>
    <property type="match status" value="1"/>
</dbReference>
<dbReference type="Ensembl" id="ENSCJPT00005008543.1">
    <property type="protein sequence ID" value="ENSCJPP00005005221.1"/>
    <property type="gene ID" value="ENSCJPG00005005045.1"/>
</dbReference>
<sequence>MDPEFDDVVAPEDLMVLERRYTLACQQGAPSRRCRFEYAWGLLRSRYHGDIRKGVAMFRDLMADGDPDERRDYVYYLAVGNYRLKEYEEALKYVGALLQAEPGNTQGLRLQQLVRKRMNRGETHRNPIETHRDPIEIP</sequence>
<dbReference type="RefSeq" id="XP_015706236.1">
    <property type="nucleotide sequence ID" value="XM_015850750.2"/>
</dbReference>
<dbReference type="InterPro" id="IPR033745">
    <property type="entry name" value="Fis1_cytosol"/>
</dbReference>
<dbReference type="OrthoDB" id="421154at2759"/>
<dbReference type="Pfam" id="PF14853">
    <property type="entry name" value="Fis1_TPR_C"/>
    <property type="match status" value="1"/>
</dbReference>
<keyword evidence="6" id="KW-0496">Mitochondrion</keyword>
<dbReference type="Pfam" id="PF14852">
    <property type="entry name" value="Fis1_TPR_N"/>
    <property type="match status" value="1"/>
</dbReference>
<comment type="subcellular location">
    <subcellularLocation>
        <location evidence="1">Mitochondrion outer membrane</location>
        <topology evidence="1">Single-pass membrane protein</topology>
    </subcellularLocation>
</comment>
<dbReference type="InterPro" id="IPR011990">
    <property type="entry name" value="TPR-like_helical_dom_sf"/>
</dbReference>